<dbReference type="Gramene" id="PHT65898">
    <property type="protein sequence ID" value="PHT65898"/>
    <property type="gene ID" value="T459_30323"/>
</dbReference>
<dbReference type="SUPFAM" id="SSF52200">
    <property type="entry name" value="Toll/Interleukin receptor TIR domain"/>
    <property type="match status" value="1"/>
</dbReference>
<keyword evidence="1" id="KW-0520">NAD</keyword>
<dbReference type="Gene3D" id="3.40.50.10140">
    <property type="entry name" value="Toll/interleukin-1 receptor homology (TIR) domain"/>
    <property type="match status" value="1"/>
</dbReference>
<gene>
    <name evidence="3" type="ORF">T459_30323</name>
</gene>
<dbReference type="EMBL" id="AYRZ02000012">
    <property type="protein sequence ID" value="PHT65898.1"/>
    <property type="molecule type" value="Genomic_DNA"/>
</dbReference>
<dbReference type="GO" id="GO:0005634">
    <property type="term" value="C:nucleus"/>
    <property type="evidence" value="ECO:0000318"/>
    <property type="project" value="GO_Central"/>
</dbReference>
<dbReference type="PANTHER" id="PTHR32009">
    <property type="entry name" value="TMV RESISTANCE PROTEIN N-LIKE"/>
    <property type="match status" value="1"/>
</dbReference>
<dbReference type="Proteomes" id="UP000222542">
    <property type="component" value="Unassembled WGS sequence"/>
</dbReference>
<dbReference type="SMART" id="SM00255">
    <property type="entry name" value="TIR"/>
    <property type="match status" value="1"/>
</dbReference>
<accession>A0A2G2Y829</accession>
<dbReference type="AlphaFoldDB" id="A0A2G2Y829"/>
<dbReference type="InterPro" id="IPR035897">
    <property type="entry name" value="Toll_tir_struct_dom_sf"/>
</dbReference>
<dbReference type="PANTHER" id="PTHR32009:SF109">
    <property type="entry name" value="TOLL-INTERLEUKIN-RESISTANCE (TIR) DOMAIN FAMILY PROTEIN"/>
    <property type="match status" value="1"/>
</dbReference>
<evidence type="ECO:0000259" key="2">
    <source>
        <dbReference type="PROSITE" id="PS50104"/>
    </source>
</evidence>
<dbReference type="PROSITE" id="PS50104">
    <property type="entry name" value="TIR"/>
    <property type="match status" value="1"/>
</dbReference>
<proteinExistence type="predicted"/>
<reference evidence="3 4" key="2">
    <citation type="journal article" date="2017" name="Genome Biol.">
        <title>New reference genome sequences of hot pepper reveal the massive evolution of plant disease-resistance genes by retroduplication.</title>
        <authorList>
            <person name="Kim S."/>
            <person name="Park J."/>
            <person name="Yeom S.I."/>
            <person name="Kim Y.M."/>
            <person name="Seo E."/>
            <person name="Kim K.T."/>
            <person name="Kim M.S."/>
            <person name="Lee J.M."/>
            <person name="Cheong K."/>
            <person name="Shin H.S."/>
            <person name="Kim S.B."/>
            <person name="Han K."/>
            <person name="Lee J."/>
            <person name="Park M."/>
            <person name="Lee H.A."/>
            <person name="Lee H.Y."/>
            <person name="Lee Y."/>
            <person name="Oh S."/>
            <person name="Lee J.H."/>
            <person name="Choi E."/>
            <person name="Choi E."/>
            <person name="Lee S.E."/>
            <person name="Jeon J."/>
            <person name="Kim H."/>
            <person name="Choi G."/>
            <person name="Song H."/>
            <person name="Lee J."/>
            <person name="Lee S.C."/>
            <person name="Kwon J.K."/>
            <person name="Lee H.Y."/>
            <person name="Koo N."/>
            <person name="Hong Y."/>
            <person name="Kim R.W."/>
            <person name="Kang W.H."/>
            <person name="Huh J.H."/>
            <person name="Kang B.C."/>
            <person name="Yang T.J."/>
            <person name="Lee Y.H."/>
            <person name="Bennetzen J.L."/>
            <person name="Choi D."/>
        </authorList>
    </citation>
    <scope>NUCLEOTIDE SEQUENCE [LARGE SCALE GENOMIC DNA]</scope>
    <source>
        <strain evidence="4">cv. CM334</strain>
    </source>
</reference>
<organism evidence="3 4">
    <name type="scientific">Capsicum annuum</name>
    <name type="common">Capsicum pepper</name>
    <dbReference type="NCBI Taxonomy" id="4072"/>
    <lineage>
        <taxon>Eukaryota</taxon>
        <taxon>Viridiplantae</taxon>
        <taxon>Streptophyta</taxon>
        <taxon>Embryophyta</taxon>
        <taxon>Tracheophyta</taxon>
        <taxon>Spermatophyta</taxon>
        <taxon>Magnoliopsida</taxon>
        <taxon>eudicotyledons</taxon>
        <taxon>Gunneridae</taxon>
        <taxon>Pentapetalae</taxon>
        <taxon>asterids</taxon>
        <taxon>lamiids</taxon>
        <taxon>Solanales</taxon>
        <taxon>Solanaceae</taxon>
        <taxon>Solanoideae</taxon>
        <taxon>Capsiceae</taxon>
        <taxon>Capsicum</taxon>
    </lineage>
</organism>
<keyword evidence="4" id="KW-1185">Reference proteome</keyword>
<protein>
    <recommendedName>
        <fullName evidence="2">TIR domain-containing protein</fullName>
    </recommendedName>
</protein>
<sequence>MTLMQEGKIIIDDGDTGDANHVSAEMDHKKGSISKVLQAMRSMEPLKVEDIIMLQFGSFDPIGIPALKKTTRKFIQNDFSNSKKVLLRAFGAREGWGGRLTDSDLTLAFYTAGASSSSLFPCTCDVFFSLTGEDVQKNFVDHLYRALQQRGIHTFKDEKPERGKSFSPSLFKAIEESMISIIIFSQNYIASSWCLDELVKITECMKFRGQIVLHLL</sequence>
<evidence type="ECO:0000313" key="4">
    <source>
        <dbReference type="Proteomes" id="UP000222542"/>
    </source>
</evidence>
<feature type="domain" description="TIR" evidence="2">
    <location>
        <begin position="122"/>
        <end position="216"/>
    </location>
</feature>
<name>A0A2G2Y829_CAPAN</name>
<dbReference type="Pfam" id="PF01582">
    <property type="entry name" value="TIR"/>
    <property type="match status" value="1"/>
</dbReference>
<evidence type="ECO:0000256" key="1">
    <source>
        <dbReference type="ARBA" id="ARBA00023027"/>
    </source>
</evidence>
<dbReference type="InterPro" id="IPR000157">
    <property type="entry name" value="TIR_dom"/>
</dbReference>
<reference evidence="3 4" key="1">
    <citation type="journal article" date="2014" name="Nat. Genet.">
        <title>Genome sequence of the hot pepper provides insights into the evolution of pungency in Capsicum species.</title>
        <authorList>
            <person name="Kim S."/>
            <person name="Park M."/>
            <person name="Yeom S.I."/>
            <person name="Kim Y.M."/>
            <person name="Lee J.M."/>
            <person name="Lee H.A."/>
            <person name="Seo E."/>
            <person name="Choi J."/>
            <person name="Cheong K."/>
            <person name="Kim K.T."/>
            <person name="Jung K."/>
            <person name="Lee G.W."/>
            <person name="Oh S.K."/>
            <person name="Bae C."/>
            <person name="Kim S.B."/>
            <person name="Lee H.Y."/>
            <person name="Kim S.Y."/>
            <person name="Kim M.S."/>
            <person name="Kang B.C."/>
            <person name="Jo Y.D."/>
            <person name="Yang H.B."/>
            <person name="Jeong H.J."/>
            <person name="Kang W.H."/>
            <person name="Kwon J.K."/>
            <person name="Shin C."/>
            <person name="Lim J.Y."/>
            <person name="Park J.H."/>
            <person name="Huh J.H."/>
            <person name="Kim J.S."/>
            <person name="Kim B.D."/>
            <person name="Cohen O."/>
            <person name="Paran I."/>
            <person name="Suh M.C."/>
            <person name="Lee S.B."/>
            <person name="Kim Y.K."/>
            <person name="Shin Y."/>
            <person name="Noh S.J."/>
            <person name="Park J."/>
            <person name="Seo Y.S."/>
            <person name="Kwon S.Y."/>
            <person name="Kim H.A."/>
            <person name="Park J.M."/>
            <person name="Kim H.J."/>
            <person name="Choi S.B."/>
            <person name="Bosland P.W."/>
            <person name="Reeves G."/>
            <person name="Jo S.H."/>
            <person name="Lee B.W."/>
            <person name="Cho H.T."/>
            <person name="Choi H.S."/>
            <person name="Lee M.S."/>
            <person name="Yu Y."/>
            <person name="Do Choi Y."/>
            <person name="Park B.S."/>
            <person name="van Deynze A."/>
            <person name="Ashrafi H."/>
            <person name="Hill T."/>
            <person name="Kim W.T."/>
            <person name="Pai H.S."/>
            <person name="Ahn H.K."/>
            <person name="Yeam I."/>
            <person name="Giovannoni J.J."/>
            <person name="Rose J.K."/>
            <person name="Sorensen I."/>
            <person name="Lee S.J."/>
            <person name="Kim R.W."/>
            <person name="Choi I.Y."/>
            <person name="Choi B.S."/>
            <person name="Lim J.S."/>
            <person name="Lee Y.H."/>
            <person name="Choi D."/>
        </authorList>
    </citation>
    <scope>NUCLEOTIDE SEQUENCE [LARGE SCALE GENOMIC DNA]</scope>
    <source>
        <strain evidence="4">cv. CM334</strain>
    </source>
</reference>
<evidence type="ECO:0000313" key="3">
    <source>
        <dbReference type="EMBL" id="PHT65898.1"/>
    </source>
</evidence>
<dbReference type="GO" id="GO:0007165">
    <property type="term" value="P:signal transduction"/>
    <property type="evidence" value="ECO:0000318"/>
    <property type="project" value="GO_Central"/>
</dbReference>
<comment type="caution">
    <text evidence="3">The sequence shown here is derived from an EMBL/GenBank/DDBJ whole genome shotgun (WGS) entry which is preliminary data.</text>
</comment>